<evidence type="ECO:0000259" key="5">
    <source>
        <dbReference type="Pfam" id="PF00700"/>
    </source>
</evidence>
<dbReference type="Proteomes" id="UP000501600">
    <property type="component" value="Chromosome"/>
</dbReference>
<dbReference type="RefSeq" id="WP_168817689.1">
    <property type="nucleotide sequence ID" value="NZ_CP051217.1"/>
</dbReference>
<dbReference type="InterPro" id="IPR046358">
    <property type="entry name" value="Flagellin_C"/>
</dbReference>
<proteinExistence type="inferred from homology"/>
<name>A0A6H2DIM9_9SPHN</name>
<keyword evidence="3" id="KW-0964">Secreted</keyword>
<reference evidence="6 7" key="1">
    <citation type="submission" date="2020-04" db="EMBL/GenBank/DDBJ databases">
        <title>Genome sequence for Sphingorhabdus sp. strain M1.</title>
        <authorList>
            <person name="Park S.-J."/>
        </authorList>
    </citation>
    <scope>NUCLEOTIDE SEQUENCE [LARGE SCALE GENOMIC DNA]</scope>
    <source>
        <strain evidence="6 7">JK6</strain>
    </source>
</reference>
<comment type="subcellular location">
    <subcellularLocation>
        <location evidence="3">Secreted</location>
    </subcellularLocation>
    <subcellularLocation>
        <location evidence="3">Bacterial flagellum</location>
    </subcellularLocation>
</comment>
<dbReference type="EMBL" id="CP051217">
    <property type="protein sequence ID" value="QJB67997.1"/>
    <property type="molecule type" value="Genomic_DNA"/>
</dbReference>
<protein>
    <recommendedName>
        <fullName evidence="3">Flagellin</fullName>
    </recommendedName>
</protein>
<evidence type="ECO:0000256" key="2">
    <source>
        <dbReference type="ARBA" id="ARBA00023143"/>
    </source>
</evidence>
<dbReference type="AlphaFoldDB" id="A0A6H2DIM9"/>
<evidence type="ECO:0000313" key="6">
    <source>
        <dbReference type="EMBL" id="QJB67997.1"/>
    </source>
</evidence>
<evidence type="ECO:0000256" key="3">
    <source>
        <dbReference type="RuleBase" id="RU362073"/>
    </source>
</evidence>
<comment type="function">
    <text evidence="3">Flagellin is the subunit protein which polymerizes to form the filaments of bacterial flagella.</text>
</comment>
<evidence type="ECO:0000259" key="4">
    <source>
        <dbReference type="Pfam" id="PF00669"/>
    </source>
</evidence>
<feature type="domain" description="Flagellin N-terminal" evidence="4">
    <location>
        <begin position="23"/>
        <end position="128"/>
    </location>
</feature>
<dbReference type="Gene3D" id="1.20.1330.10">
    <property type="entry name" value="f41 fragment of flagellin, N-terminal domain"/>
    <property type="match status" value="1"/>
</dbReference>
<dbReference type="PANTHER" id="PTHR42792">
    <property type="entry name" value="FLAGELLIN"/>
    <property type="match status" value="1"/>
</dbReference>
<sequence>MESINRNRPHDGIQKQSELSTLIGKTQESIASGKSFSRPSEAPSSWLEISSLGRKAAIEDSWLNNIGRAGIMAQQAESSLDTIASGAIRAKELVILANNNTLSATDRDVIALELESFRDQFKQLVQAKDSYGGDLFHSGDPIKMRIDTNVLLAPSPNLQSVALSIDVDGGTSDLDTIMDEMINAIRTGTTADRATQLGRTDSLVNHFSSLIANQGLLVNRLDQQEDRLQKSQLTSTERRSMLENTDISEAVARFQSLLVNLEAAQKLYAKSNSTSLIQLIG</sequence>
<dbReference type="InterPro" id="IPR001492">
    <property type="entry name" value="Flagellin"/>
</dbReference>
<organism evidence="6 7">
    <name type="scientific">Parasphingorhabdus halotolerans</name>
    <dbReference type="NCBI Taxonomy" id="2725558"/>
    <lineage>
        <taxon>Bacteria</taxon>
        <taxon>Pseudomonadati</taxon>
        <taxon>Pseudomonadota</taxon>
        <taxon>Alphaproteobacteria</taxon>
        <taxon>Sphingomonadales</taxon>
        <taxon>Sphingomonadaceae</taxon>
        <taxon>Parasphingorhabdus</taxon>
    </lineage>
</organism>
<gene>
    <name evidence="6" type="ORF">HF685_00645</name>
</gene>
<dbReference type="InterPro" id="IPR001029">
    <property type="entry name" value="Flagellin_N"/>
</dbReference>
<evidence type="ECO:0000313" key="7">
    <source>
        <dbReference type="Proteomes" id="UP000501600"/>
    </source>
</evidence>
<feature type="domain" description="Flagellin C-terminal" evidence="5">
    <location>
        <begin position="199"/>
        <end position="280"/>
    </location>
</feature>
<dbReference type="GO" id="GO:0009288">
    <property type="term" value="C:bacterial-type flagellum"/>
    <property type="evidence" value="ECO:0007669"/>
    <property type="project" value="UniProtKB-SubCell"/>
</dbReference>
<dbReference type="SUPFAM" id="SSF64518">
    <property type="entry name" value="Phase 1 flagellin"/>
    <property type="match status" value="1"/>
</dbReference>
<dbReference type="Pfam" id="PF00700">
    <property type="entry name" value="Flagellin_C"/>
    <property type="match status" value="1"/>
</dbReference>
<evidence type="ECO:0000256" key="1">
    <source>
        <dbReference type="ARBA" id="ARBA00005709"/>
    </source>
</evidence>
<accession>A0A6H2DIM9</accession>
<keyword evidence="2 3" id="KW-0975">Bacterial flagellum</keyword>
<dbReference type="PANTHER" id="PTHR42792:SF1">
    <property type="entry name" value="FLAGELLAR HOOK-ASSOCIATED PROTEIN 3"/>
    <property type="match status" value="1"/>
</dbReference>
<comment type="similarity">
    <text evidence="1 3">Belongs to the bacterial flagellin family.</text>
</comment>
<dbReference type="KEGG" id="phao:HF685_00645"/>
<keyword evidence="7" id="KW-1185">Reference proteome</keyword>
<dbReference type="GO" id="GO:0005576">
    <property type="term" value="C:extracellular region"/>
    <property type="evidence" value="ECO:0007669"/>
    <property type="project" value="UniProtKB-SubCell"/>
</dbReference>
<dbReference type="Pfam" id="PF00669">
    <property type="entry name" value="Flagellin_N"/>
    <property type="match status" value="1"/>
</dbReference>
<dbReference type="GO" id="GO:0005198">
    <property type="term" value="F:structural molecule activity"/>
    <property type="evidence" value="ECO:0007669"/>
    <property type="project" value="UniProtKB-UniRule"/>
</dbReference>